<dbReference type="GeneID" id="20647814"/>
<evidence type="ECO:0000313" key="2">
    <source>
        <dbReference type="EMBL" id="EGZ08019.1"/>
    </source>
</evidence>
<reference evidence="2 3" key="1">
    <citation type="journal article" date="2006" name="Science">
        <title>Phytophthora genome sequences uncover evolutionary origins and mechanisms of pathogenesis.</title>
        <authorList>
            <person name="Tyler B.M."/>
            <person name="Tripathy S."/>
            <person name="Zhang X."/>
            <person name="Dehal P."/>
            <person name="Jiang R.H."/>
            <person name="Aerts A."/>
            <person name="Arredondo F.D."/>
            <person name="Baxter L."/>
            <person name="Bensasson D."/>
            <person name="Beynon J.L."/>
            <person name="Chapman J."/>
            <person name="Damasceno C.M."/>
            <person name="Dorrance A.E."/>
            <person name="Dou D."/>
            <person name="Dickerman A.W."/>
            <person name="Dubchak I.L."/>
            <person name="Garbelotto M."/>
            <person name="Gijzen M."/>
            <person name="Gordon S.G."/>
            <person name="Govers F."/>
            <person name="Grunwald N.J."/>
            <person name="Huang W."/>
            <person name="Ivors K.L."/>
            <person name="Jones R.W."/>
            <person name="Kamoun S."/>
            <person name="Krampis K."/>
            <person name="Lamour K.H."/>
            <person name="Lee M.K."/>
            <person name="McDonald W.H."/>
            <person name="Medina M."/>
            <person name="Meijer H.J."/>
            <person name="Nordberg E.K."/>
            <person name="Maclean D.J."/>
            <person name="Ospina-Giraldo M.D."/>
            <person name="Morris P.F."/>
            <person name="Phuntumart V."/>
            <person name="Putnam N.H."/>
            <person name="Rash S."/>
            <person name="Rose J.K."/>
            <person name="Sakihama Y."/>
            <person name="Salamov A.A."/>
            <person name="Savidor A."/>
            <person name="Scheuring C.F."/>
            <person name="Smith B.M."/>
            <person name="Sobral B.W."/>
            <person name="Terry A."/>
            <person name="Torto-Alalibo T.A."/>
            <person name="Win J."/>
            <person name="Xu Z."/>
            <person name="Zhang H."/>
            <person name="Grigoriev I.V."/>
            <person name="Rokhsar D.S."/>
            <person name="Boore J.L."/>
        </authorList>
    </citation>
    <scope>NUCLEOTIDE SEQUENCE [LARGE SCALE GENOMIC DNA]</scope>
    <source>
        <strain evidence="2 3">P6497</strain>
    </source>
</reference>
<name>G5A7Z3_PHYSP</name>
<sequence>MVAMNRFTESTSAERVADGVLSALLEGASWGRDKSPAETDPEPEDEPRALALVTATARSRSWKTFIGFGVAVGEKDELGVMTIRGEGFAGNHVELEANTETVNFQQQEIAMRLPNAM</sequence>
<dbReference type="KEGG" id="psoj:PHYSODRAFT_339898"/>
<feature type="region of interest" description="Disordered" evidence="1">
    <location>
        <begin position="28"/>
        <end position="47"/>
    </location>
</feature>
<organism evidence="2 3">
    <name type="scientific">Phytophthora sojae (strain P6497)</name>
    <name type="common">Soybean stem and root rot agent</name>
    <name type="synonym">Phytophthora megasperma f. sp. glycines</name>
    <dbReference type="NCBI Taxonomy" id="1094619"/>
    <lineage>
        <taxon>Eukaryota</taxon>
        <taxon>Sar</taxon>
        <taxon>Stramenopiles</taxon>
        <taxon>Oomycota</taxon>
        <taxon>Peronosporomycetes</taxon>
        <taxon>Peronosporales</taxon>
        <taxon>Peronosporaceae</taxon>
        <taxon>Phytophthora</taxon>
    </lineage>
</organism>
<dbReference type="AlphaFoldDB" id="G5A7Z3"/>
<protein>
    <submittedName>
        <fullName evidence="2">Uncharacterized protein</fullName>
    </submittedName>
</protein>
<evidence type="ECO:0000256" key="1">
    <source>
        <dbReference type="SAM" id="MobiDB-lite"/>
    </source>
</evidence>
<dbReference type="Proteomes" id="UP000002640">
    <property type="component" value="Unassembled WGS sequence"/>
</dbReference>
<dbReference type="EMBL" id="JH159161">
    <property type="protein sequence ID" value="EGZ08019.1"/>
    <property type="molecule type" value="Genomic_DNA"/>
</dbReference>
<accession>G5A7Z3</accession>
<proteinExistence type="predicted"/>
<keyword evidence="3" id="KW-1185">Reference proteome</keyword>
<gene>
    <name evidence="2" type="ORF">PHYSODRAFT_339898</name>
</gene>
<dbReference type="RefSeq" id="XP_009536191.1">
    <property type="nucleotide sequence ID" value="XM_009537896.1"/>
</dbReference>
<dbReference type="InParanoid" id="G5A7Z3"/>
<evidence type="ECO:0000313" key="3">
    <source>
        <dbReference type="Proteomes" id="UP000002640"/>
    </source>
</evidence>